<evidence type="ECO:0000259" key="2">
    <source>
        <dbReference type="PROSITE" id="PS50095"/>
    </source>
</evidence>
<evidence type="ECO:0000313" key="3">
    <source>
        <dbReference type="EMBL" id="CAF0915666.1"/>
    </source>
</evidence>
<dbReference type="Gene3D" id="3.60.10.10">
    <property type="entry name" value="Endonuclease/exonuclease/phosphatase"/>
    <property type="match status" value="1"/>
</dbReference>
<comment type="caution">
    <text evidence="1">Lacks conserved residue(s) required for the propagation of feature annotation.</text>
</comment>
<dbReference type="EMBL" id="CAJNOC010002152">
    <property type="protein sequence ID" value="CAF0915666.1"/>
    <property type="molecule type" value="Genomic_DNA"/>
</dbReference>
<dbReference type="Proteomes" id="UP000663879">
    <property type="component" value="Unassembled WGS sequence"/>
</dbReference>
<evidence type="ECO:0000256" key="1">
    <source>
        <dbReference type="PROSITE-ProRule" id="PRU00152"/>
    </source>
</evidence>
<feature type="domain" description="PLAT" evidence="2">
    <location>
        <begin position="1"/>
        <end position="33"/>
    </location>
</feature>
<accession>A0A814AR79</accession>
<dbReference type="InterPro" id="IPR001024">
    <property type="entry name" value="PLAT/LH2_dom"/>
</dbReference>
<protein>
    <recommendedName>
        <fullName evidence="2">PLAT domain-containing protein</fullName>
    </recommendedName>
</protein>
<reference evidence="3" key="1">
    <citation type="submission" date="2021-02" db="EMBL/GenBank/DDBJ databases">
        <authorList>
            <person name="Nowell W R."/>
        </authorList>
    </citation>
    <scope>NUCLEOTIDE SEQUENCE</scope>
    <source>
        <strain evidence="3">Ploen Becks lab</strain>
    </source>
</reference>
<dbReference type="InterPro" id="IPR036691">
    <property type="entry name" value="Endo/exonu/phosph_ase_sf"/>
</dbReference>
<name>A0A814AR79_9BILA</name>
<sequence>MVKKLADEADVLFICEHWLCPNEDYIINKNFNQHNYYFKSDMECGVVKKGRPFGGAVSMIEVNICTNSSSNRLRIFGVWIPFDDGSNEKLAIFNQVLSVIEMYSELDDVSYIIIGDFNADLNRNKRYDVFMRFYLK</sequence>
<dbReference type="PROSITE" id="PS50095">
    <property type="entry name" value="PLAT"/>
    <property type="match status" value="1"/>
</dbReference>
<keyword evidence="4" id="KW-1185">Reference proteome</keyword>
<evidence type="ECO:0000313" key="4">
    <source>
        <dbReference type="Proteomes" id="UP000663879"/>
    </source>
</evidence>
<organism evidence="3 4">
    <name type="scientific">Brachionus calyciflorus</name>
    <dbReference type="NCBI Taxonomy" id="104777"/>
    <lineage>
        <taxon>Eukaryota</taxon>
        <taxon>Metazoa</taxon>
        <taxon>Spiralia</taxon>
        <taxon>Gnathifera</taxon>
        <taxon>Rotifera</taxon>
        <taxon>Eurotatoria</taxon>
        <taxon>Monogononta</taxon>
        <taxon>Pseudotrocha</taxon>
        <taxon>Ploima</taxon>
        <taxon>Brachionidae</taxon>
        <taxon>Brachionus</taxon>
    </lineage>
</organism>
<proteinExistence type="predicted"/>
<dbReference type="SUPFAM" id="SSF56219">
    <property type="entry name" value="DNase I-like"/>
    <property type="match status" value="1"/>
</dbReference>
<dbReference type="AlphaFoldDB" id="A0A814AR79"/>
<gene>
    <name evidence="3" type="ORF">OXX778_LOCUS12133</name>
</gene>
<dbReference type="OrthoDB" id="10222449at2759"/>
<comment type="caution">
    <text evidence="3">The sequence shown here is derived from an EMBL/GenBank/DDBJ whole genome shotgun (WGS) entry which is preliminary data.</text>
</comment>